<dbReference type="Proteomes" id="UP000299102">
    <property type="component" value="Unassembled WGS sequence"/>
</dbReference>
<comment type="caution">
    <text evidence="1">The sequence shown here is derived from an EMBL/GenBank/DDBJ whole genome shotgun (WGS) entry which is preliminary data.</text>
</comment>
<proteinExistence type="predicted"/>
<protein>
    <submittedName>
        <fullName evidence="1">Uncharacterized protein</fullName>
    </submittedName>
</protein>
<organism evidence="1 2">
    <name type="scientific">Eumeta variegata</name>
    <name type="common">Bagworm moth</name>
    <name type="synonym">Eumeta japonica</name>
    <dbReference type="NCBI Taxonomy" id="151549"/>
    <lineage>
        <taxon>Eukaryota</taxon>
        <taxon>Metazoa</taxon>
        <taxon>Ecdysozoa</taxon>
        <taxon>Arthropoda</taxon>
        <taxon>Hexapoda</taxon>
        <taxon>Insecta</taxon>
        <taxon>Pterygota</taxon>
        <taxon>Neoptera</taxon>
        <taxon>Endopterygota</taxon>
        <taxon>Lepidoptera</taxon>
        <taxon>Glossata</taxon>
        <taxon>Ditrysia</taxon>
        <taxon>Tineoidea</taxon>
        <taxon>Psychidae</taxon>
        <taxon>Oiketicinae</taxon>
        <taxon>Eumeta</taxon>
    </lineage>
</organism>
<dbReference type="EMBL" id="BGZK01000596">
    <property type="protein sequence ID" value="GBP52123.1"/>
    <property type="molecule type" value="Genomic_DNA"/>
</dbReference>
<gene>
    <name evidence="1" type="ORF">EVAR_21253_1</name>
</gene>
<reference evidence="1 2" key="1">
    <citation type="journal article" date="2019" name="Commun. Biol.">
        <title>The bagworm genome reveals a unique fibroin gene that provides high tensile strength.</title>
        <authorList>
            <person name="Kono N."/>
            <person name="Nakamura H."/>
            <person name="Ohtoshi R."/>
            <person name="Tomita M."/>
            <person name="Numata K."/>
            <person name="Arakawa K."/>
        </authorList>
    </citation>
    <scope>NUCLEOTIDE SEQUENCE [LARGE SCALE GENOMIC DNA]</scope>
</reference>
<evidence type="ECO:0000313" key="2">
    <source>
        <dbReference type="Proteomes" id="UP000299102"/>
    </source>
</evidence>
<accession>A0A4C1WM70</accession>
<dbReference type="AlphaFoldDB" id="A0A4C1WM70"/>
<keyword evidence="2" id="KW-1185">Reference proteome</keyword>
<evidence type="ECO:0000313" key="1">
    <source>
        <dbReference type="EMBL" id="GBP52123.1"/>
    </source>
</evidence>
<name>A0A4C1WM70_EUMVA</name>
<sequence length="151" mass="16429">MLLTSWCATFTSPPSSQQHGGISSRGRAVSAHTQSARAVDSSGAVTFPLSMINSRSDCEGSFRKRTKDRQRIYNDSYAETRGPLATAPGRPTGTSATRWTFSATACAWCERGAWGAWGARCYRSRAGGGATLRLRARRCYGNVVFVIKRIL</sequence>